<protein>
    <recommendedName>
        <fullName evidence="5">DNA 3'-5' helicase II</fullName>
    </recommendedName>
</protein>
<dbReference type="GO" id="GO:0000725">
    <property type="term" value="P:recombinational repair"/>
    <property type="evidence" value="ECO:0007669"/>
    <property type="project" value="TreeGrafter"/>
</dbReference>
<evidence type="ECO:0000256" key="6">
    <source>
        <dbReference type="PROSITE-ProRule" id="PRU00560"/>
    </source>
</evidence>
<dbReference type="GO" id="GO:0003677">
    <property type="term" value="F:DNA binding"/>
    <property type="evidence" value="ECO:0007669"/>
    <property type="project" value="InterPro"/>
</dbReference>
<sequence>MKTEKPTLVIAGAGSGKTTNMVKEILKYLPELEPHRFLAAITYTNAATNSIRERLSQYTKIPANVFVGTTYAFFNKFLVLPYGSLLPKVTEDKKDKKENTIKEYFIATDKIFFELDDKKVLEILTGRHPDWNRKNAQQKQVLEYAFTNQLVRQGKIPFDKIASIASYLICDYQIVREKVGSRLQFLFVDEFQDTDNQQFKVFDEIRKSKKTKIYKVGDAEQFISNYSAGFKDFSKIPILQHKQKYEVEEKRDNNRCSSQITTFINNFNTQLQQEARFSTVEKNGVFFISQTDLLQISNTFKDKTEIWRDEPDFKRFYLAFENKAFDSVSGLIKISNESKKSYHLLSEVILIITKIVGFNSKQICEKYNINIIQLRTLAIKLWKKEFANFDEFKTYFERDLAFQISTEKHFDAEKFFSELQNLKIIPKNQQHTDYTTTIHKSKGLEATCVLVVARDNNELEKWLENNHTNRVAVQYNQKNKKKAFEDHYRLGFVAFSRAKMALYIACLQQINEANKKKLESLNVQFV</sequence>
<reference evidence="8 9" key="1">
    <citation type="submission" date="2016-10" db="EMBL/GenBank/DDBJ databases">
        <authorList>
            <person name="de Groot N.N."/>
        </authorList>
    </citation>
    <scope>NUCLEOTIDE SEQUENCE [LARGE SCALE GENOMIC DNA]</scope>
    <source>
        <strain>GEY</strain>
        <strain evidence="9">DSM 9560</strain>
    </source>
</reference>
<dbReference type="RefSeq" id="WP_091548849.1">
    <property type="nucleotide sequence ID" value="NZ_FONY01000039.1"/>
</dbReference>
<dbReference type="InterPro" id="IPR027417">
    <property type="entry name" value="P-loop_NTPase"/>
</dbReference>
<evidence type="ECO:0000313" key="8">
    <source>
        <dbReference type="EMBL" id="SFF47456.1"/>
    </source>
</evidence>
<dbReference type="AlphaFoldDB" id="A0A1I2J3E9"/>
<dbReference type="GO" id="GO:0043138">
    <property type="term" value="F:3'-5' DNA helicase activity"/>
    <property type="evidence" value="ECO:0007669"/>
    <property type="project" value="UniProtKB-EC"/>
</dbReference>
<proteinExistence type="predicted"/>
<dbReference type="PANTHER" id="PTHR11070">
    <property type="entry name" value="UVRD / RECB / PCRA DNA HELICASE FAMILY MEMBER"/>
    <property type="match status" value="1"/>
</dbReference>
<keyword evidence="1 6" id="KW-0547">Nucleotide-binding</keyword>
<keyword evidence="2 6" id="KW-0378">Hydrolase</keyword>
<feature type="binding site" evidence="6">
    <location>
        <begin position="11"/>
        <end position="18"/>
    </location>
    <ligand>
        <name>ATP</name>
        <dbReference type="ChEBI" id="CHEBI:30616"/>
    </ligand>
</feature>
<dbReference type="OrthoDB" id="9765670at2"/>
<name>A0A1I2J3E9_9BACT</name>
<dbReference type="GO" id="GO:0016887">
    <property type="term" value="F:ATP hydrolysis activity"/>
    <property type="evidence" value="ECO:0007669"/>
    <property type="project" value="RHEA"/>
</dbReference>
<dbReference type="SUPFAM" id="SSF52540">
    <property type="entry name" value="P-loop containing nucleoside triphosphate hydrolases"/>
    <property type="match status" value="1"/>
</dbReference>
<evidence type="ECO:0000259" key="7">
    <source>
        <dbReference type="PROSITE" id="PS51198"/>
    </source>
</evidence>
<evidence type="ECO:0000313" key="9">
    <source>
        <dbReference type="Proteomes" id="UP000199513"/>
    </source>
</evidence>
<dbReference type="Pfam" id="PF00580">
    <property type="entry name" value="UvrD-helicase"/>
    <property type="match status" value="1"/>
</dbReference>
<dbReference type="GO" id="GO:0005524">
    <property type="term" value="F:ATP binding"/>
    <property type="evidence" value="ECO:0007669"/>
    <property type="project" value="UniProtKB-UniRule"/>
</dbReference>
<dbReference type="InterPro" id="IPR000212">
    <property type="entry name" value="DNA_helicase_UvrD/REP"/>
</dbReference>
<evidence type="ECO:0000256" key="4">
    <source>
        <dbReference type="ARBA" id="ARBA00022840"/>
    </source>
</evidence>
<dbReference type="STRING" id="1003.SAMN04488541_10395"/>
<evidence type="ECO:0000256" key="3">
    <source>
        <dbReference type="ARBA" id="ARBA00022806"/>
    </source>
</evidence>
<evidence type="ECO:0000256" key="1">
    <source>
        <dbReference type="ARBA" id="ARBA00022741"/>
    </source>
</evidence>
<dbReference type="PROSITE" id="PS51198">
    <property type="entry name" value="UVRD_HELICASE_ATP_BIND"/>
    <property type="match status" value="1"/>
</dbReference>
<dbReference type="Gene3D" id="3.40.50.300">
    <property type="entry name" value="P-loop containing nucleotide triphosphate hydrolases"/>
    <property type="match status" value="2"/>
</dbReference>
<gene>
    <name evidence="8" type="ORF">SAMN04488541_10395</name>
</gene>
<keyword evidence="9" id="KW-1185">Reference proteome</keyword>
<keyword evidence="3 6" id="KW-0347">Helicase</keyword>
<evidence type="ECO:0000256" key="2">
    <source>
        <dbReference type="ARBA" id="ARBA00022801"/>
    </source>
</evidence>
<dbReference type="Proteomes" id="UP000199513">
    <property type="component" value="Unassembled WGS sequence"/>
</dbReference>
<dbReference type="InterPro" id="IPR014016">
    <property type="entry name" value="UvrD-like_ATP-bd"/>
</dbReference>
<accession>A0A1I2J3E9</accession>
<feature type="domain" description="UvrD-like helicase ATP-binding" evidence="7">
    <location>
        <begin position="1"/>
        <end position="257"/>
    </location>
</feature>
<dbReference type="EMBL" id="FONY01000039">
    <property type="protein sequence ID" value="SFF47456.1"/>
    <property type="molecule type" value="Genomic_DNA"/>
</dbReference>
<organism evidence="8 9">
    <name type="scientific">Thermoflexibacter ruber</name>
    <dbReference type="NCBI Taxonomy" id="1003"/>
    <lineage>
        <taxon>Bacteria</taxon>
        <taxon>Pseudomonadati</taxon>
        <taxon>Bacteroidota</taxon>
        <taxon>Cytophagia</taxon>
        <taxon>Cytophagales</taxon>
        <taxon>Thermoflexibacteraceae</taxon>
        <taxon>Thermoflexibacter</taxon>
    </lineage>
</organism>
<dbReference type="PANTHER" id="PTHR11070:SF2">
    <property type="entry name" value="ATP-DEPENDENT DNA HELICASE SRS2"/>
    <property type="match status" value="1"/>
</dbReference>
<evidence type="ECO:0000256" key="5">
    <source>
        <dbReference type="ARBA" id="ARBA00034923"/>
    </source>
</evidence>
<keyword evidence="4 6" id="KW-0067">ATP-binding</keyword>